<evidence type="ECO:0000259" key="3">
    <source>
        <dbReference type="Pfam" id="PF03763"/>
    </source>
</evidence>
<dbReference type="Pfam" id="PF03763">
    <property type="entry name" value="Remorin_C"/>
    <property type="match status" value="1"/>
</dbReference>
<protein>
    <recommendedName>
        <fullName evidence="3">Remorin C-terminal domain-containing protein</fullName>
    </recommendedName>
</protein>
<dbReference type="Gramene" id="KCW86529">
    <property type="protein sequence ID" value="KCW86529"/>
    <property type="gene ID" value="EUGRSUZ_B03175"/>
</dbReference>
<dbReference type="InterPro" id="IPR005516">
    <property type="entry name" value="Remorin_C"/>
</dbReference>
<evidence type="ECO:0000256" key="2">
    <source>
        <dbReference type="SAM" id="MobiDB-lite"/>
    </source>
</evidence>
<sequence length="236" mass="25828">MSRSDEPAGEDEVAAAVAAAALAVERIQDSDTPDRSPMSPGPERSLTRAKSKRQSASRRPETGEESMKIPITGPAQPVQKRPSFVEKLLESTEDSEEEDAEEGAPTPPKPSPSMKRASSSAGKQFEKVPSMKPEILPSPTSERLPTIKPPPPRPRQLKTGQSSAIPGGKQKADGELEKKRDNALKTFQTEMDSIEKFTAAARKQAEERQRNEELKAQEKANRIRTTGKLPTRCLCF</sequence>
<feature type="domain" description="Remorin C-terminal" evidence="3">
    <location>
        <begin position="170"/>
        <end position="231"/>
    </location>
</feature>
<name>A0A059D7S8_EUCGR</name>
<comment type="similarity">
    <text evidence="1">Belongs to the remorin family.</text>
</comment>
<feature type="compositionally biased region" description="Basic residues" evidence="2">
    <location>
        <begin position="47"/>
        <end position="56"/>
    </location>
</feature>
<organism evidence="4">
    <name type="scientific">Eucalyptus grandis</name>
    <name type="common">Flooded gum</name>
    <dbReference type="NCBI Taxonomy" id="71139"/>
    <lineage>
        <taxon>Eukaryota</taxon>
        <taxon>Viridiplantae</taxon>
        <taxon>Streptophyta</taxon>
        <taxon>Embryophyta</taxon>
        <taxon>Tracheophyta</taxon>
        <taxon>Spermatophyta</taxon>
        <taxon>Magnoliopsida</taxon>
        <taxon>eudicotyledons</taxon>
        <taxon>Gunneridae</taxon>
        <taxon>Pentapetalae</taxon>
        <taxon>rosids</taxon>
        <taxon>malvids</taxon>
        <taxon>Myrtales</taxon>
        <taxon>Myrtaceae</taxon>
        <taxon>Myrtoideae</taxon>
        <taxon>Eucalypteae</taxon>
        <taxon>Eucalyptus</taxon>
    </lineage>
</organism>
<evidence type="ECO:0000313" key="4">
    <source>
        <dbReference type="EMBL" id="KCW86529.1"/>
    </source>
</evidence>
<feature type="region of interest" description="Disordered" evidence="2">
    <location>
        <begin position="24"/>
        <end position="178"/>
    </location>
</feature>
<evidence type="ECO:0000256" key="1">
    <source>
        <dbReference type="ARBA" id="ARBA00005711"/>
    </source>
</evidence>
<proteinExistence type="inferred from homology"/>
<feature type="region of interest" description="Disordered" evidence="2">
    <location>
        <begin position="201"/>
        <end position="223"/>
    </location>
</feature>
<dbReference type="OMA" id="ICLQESQ"/>
<feature type="compositionally biased region" description="Basic and acidic residues" evidence="2">
    <location>
        <begin position="58"/>
        <end position="67"/>
    </location>
</feature>
<feature type="compositionally biased region" description="Basic and acidic residues" evidence="2">
    <location>
        <begin position="203"/>
        <end position="221"/>
    </location>
</feature>
<gene>
    <name evidence="4" type="ORF">EUGRSUZ_B03175</name>
</gene>
<reference evidence="4" key="1">
    <citation type="submission" date="2013-07" db="EMBL/GenBank/DDBJ databases">
        <title>The genome of Eucalyptus grandis.</title>
        <authorList>
            <person name="Schmutz J."/>
            <person name="Hayes R."/>
            <person name="Myburg A."/>
            <person name="Tuskan G."/>
            <person name="Grattapaglia D."/>
            <person name="Rokhsar D.S."/>
        </authorList>
    </citation>
    <scope>NUCLEOTIDE SEQUENCE</scope>
    <source>
        <tissue evidence="4">Leaf extractions</tissue>
    </source>
</reference>
<dbReference type="STRING" id="71139.A0A059D7S8"/>
<accession>A0A059D7S8</accession>
<dbReference type="EMBL" id="KK198754">
    <property type="protein sequence ID" value="KCW86529.1"/>
    <property type="molecule type" value="Genomic_DNA"/>
</dbReference>
<dbReference type="InParanoid" id="A0A059D7S8"/>
<feature type="compositionally biased region" description="Acidic residues" evidence="2">
    <location>
        <begin position="91"/>
        <end position="102"/>
    </location>
</feature>
<dbReference type="AlphaFoldDB" id="A0A059D7S8"/>